<protein>
    <submittedName>
        <fullName evidence="2">Phage repressor</fullName>
    </submittedName>
</protein>
<organism evidence="2 3">
    <name type="scientific">Providencia stuartii (strain MRSN 2154)</name>
    <dbReference type="NCBI Taxonomy" id="1157951"/>
    <lineage>
        <taxon>Bacteria</taxon>
        <taxon>Pseudomonadati</taxon>
        <taxon>Pseudomonadota</taxon>
        <taxon>Gammaproteobacteria</taxon>
        <taxon>Enterobacterales</taxon>
        <taxon>Morganellaceae</taxon>
        <taxon>Providencia</taxon>
    </lineage>
</organism>
<dbReference type="HOGENOM" id="CLU_1693939_0_0_6"/>
<dbReference type="AlphaFoldDB" id="A0A140NJI3"/>
<accession>A0A140NJI3</accession>
<dbReference type="PROSITE" id="PS50943">
    <property type="entry name" value="HTH_CROC1"/>
    <property type="match status" value="1"/>
</dbReference>
<dbReference type="Proteomes" id="UP000005012">
    <property type="component" value="Chromosome"/>
</dbReference>
<reference evidence="3" key="2">
    <citation type="submission" date="2012-04" db="EMBL/GenBank/DDBJ databases">
        <title>Complete genome sequence of Providencia stuartii clinical isolate MRSN 2154.</title>
        <authorList>
            <person name="Clifford R.J."/>
            <person name="Hang J."/>
            <person name="Riley M.C."/>
            <person name="Onmus-Leone F."/>
            <person name="Kuschner R.A."/>
            <person name="Lesho E.P."/>
            <person name="Waterman P.E."/>
        </authorList>
    </citation>
    <scope>NUCLEOTIDE SEQUENCE [LARGE SCALE GENOMIC DNA]</scope>
    <source>
        <strain evidence="3">MRSN 2154</strain>
    </source>
</reference>
<dbReference type="KEGG" id="psi:S70_04650"/>
<feature type="domain" description="HTH cro/C1-type" evidence="1">
    <location>
        <begin position="83"/>
        <end position="138"/>
    </location>
</feature>
<evidence type="ECO:0000313" key="3">
    <source>
        <dbReference type="Proteomes" id="UP000005012"/>
    </source>
</evidence>
<proteinExistence type="predicted"/>
<dbReference type="Gene3D" id="1.10.260.40">
    <property type="entry name" value="lambda repressor-like DNA-binding domains"/>
    <property type="match status" value="1"/>
</dbReference>
<evidence type="ECO:0000313" key="2">
    <source>
        <dbReference type="EMBL" id="AFH92810.1"/>
    </source>
</evidence>
<dbReference type="PATRIC" id="fig|1157951.4.peg.922"/>
<name>A0A140NJI3_PROSM</name>
<dbReference type="InterPro" id="IPR010982">
    <property type="entry name" value="Lambda_DNA-bd_dom_sf"/>
</dbReference>
<sequence length="157" mass="16805">MNNFLGFPLNPYDALNNIEIMLEAGLLLSSTTNDEISEMGIAIIDLAKQYSAKASLGFANKTNEVTKIDKSEISHQNSFSARLRLALAHSGMTQADLAKQIGVSQSTISALATDRVKGVGIGRGAVLSEALGVNLRWLMLGEGEMLPAKNLTQNDKV</sequence>
<dbReference type="OrthoDB" id="1034290at2"/>
<dbReference type="CDD" id="cd00093">
    <property type="entry name" value="HTH_XRE"/>
    <property type="match status" value="1"/>
</dbReference>
<dbReference type="GO" id="GO:0003677">
    <property type="term" value="F:DNA binding"/>
    <property type="evidence" value="ECO:0007669"/>
    <property type="project" value="InterPro"/>
</dbReference>
<dbReference type="EMBL" id="CP003488">
    <property type="protein sequence ID" value="AFH92810.1"/>
    <property type="molecule type" value="Genomic_DNA"/>
</dbReference>
<dbReference type="RefSeq" id="WP_014656510.1">
    <property type="nucleotide sequence ID" value="NC_017731.1"/>
</dbReference>
<dbReference type="Pfam" id="PF01381">
    <property type="entry name" value="HTH_3"/>
    <property type="match status" value="1"/>
</dbReference>
<dbReference type="SUPFAM" id="SSF47413">
    <property type="entry name" value="lambda repressor-like DNA-binding domains"/>
    <property type="match status" value="1"/>
</dbReference>
<gene>
    <name evidence="2" type="ordered locus">S70_04650</name>
</gene>
<evidence type="ECO:0000259" key="1">
    <source>
        <dbReference type="PROSITE" id="PS50943"/>
    </source>
</evidence>
<dbReference type="InterPro" id="IPR001387">
    <property type="entry name" value="Cro/C1-type_HTH"/>
</dbReference>
<reference evidence="2 3" key="1">
    <citation type="journal article" date="2012" name="J. Bacteriol.">
        <title>Complete Genome Sequence of Providencia stuartii Clinical Isolate MRSN 2154.</title>
        <authorList>
            <person name="Clifford R.J."/>
            <person name="Hang J."/>
            <person name="Riley M.C."/>
            <person name="Onmus-Leone F."/>
            <person name="Kuschner R.A."/>
            <person name="Lesho E.P."/>
            <person name="Waterman P.E."/>
        </authorList>
    </citation>
    <scope>NUCLEOTIDE SEQUENCE [LARGE SCALE GENOMIC DNA]</scope>
    <source>
        <strain evidence="2 3">MRSN 2154</strain>
    </source>
</reference>
<dbReference type="SMART" id="SM00530">
    <property type="entry name" value="HTH_XRE"/>
    <property type="match status" value="1"/>
</dbReference>